<dbReference type="Gene3D" id="2.40.30.10">
    <property type="entry name" value="Translation factors"/>
    <property type="match status" value="1"/>
</dbReference>
<evidence type="ECO:0000313" key="3">
    <source>
        <dbReference type="Proteomes" id="UP000487268"/>
    </source>
</evidence>
<dbReference type="SUPFAM" id="SSF63380">
    <property type="entry name" value="Riboflavin synthase domain-like"/>
    <property type="match status" value="1"/>
</dbReference>
<feature type="domain" description="FAD-binding FR-type" evidence="1">
    <location>
        <begin position="2"/>
        <end position="129"/>
    </location>
</feature>
<protein>
    <recommendedName>
        <fullName evidence="1">FAD-binding FR-type domain-containing protein</fullName>
    </recommendedName>
</protein>
<comment type="caution">
    <text evidence="2">The sequence shown here is derived from an EMBL/GenBank/DDBJ whole genome shotgun (WGS) entry which is preliminary data.</text>
</comment>
<dbReference type="Gene3D" id="3.40.50.80">
    <property type="entry name" value="Nucleotide-binding domain of ferredoxin-NADP reductase (FNR) module"/>
    <property type="match status" value="1"/>
</dbReference>
<reference evidence="2 3" key="1">
    <citation type="submission" date="2019-10" db="EMBL/GenBank/DDBJ databases">
        <title>Actinomadura rubteroloni sp. nov. and Actinomadura macrotermitis sp. nov., isolated from the gut of fungus growing-termite Macrotermes natalensis.</title>
        <authorList>
            <person name="Benndorf R."/>
            <person name="Martin K."/>
            <person name="Kuefner M."/>
            <person name="De Beer W."/>
            <person name="Kaster A.-K."/>
            <person name="Vollmers J."/>
            <person name="Poulsen M."/>
            <person name="Beemelmanns C."/>
        </authorList>
    </citation>
    <scope>NUCLEOTIDE SEQUENCE [LARGE SCALE GENOMIC DNA]</scope>
    <source>
        <strain evidence="2 3">RB68</strain>
    </source>
</reference>
<proteinExistence type="predicted"/>
<organism evidence="2 3">
    <name type="scientific">Actinomadura macrotermitis</name>
    <dbReference type="NCBI Taxonomy" id="2585200"/>
    <lineage>
        <taxon>Bacteria</taxon>
        <taxon>Bacillati</taxon>
        <taxon>Actinomycetota</taxon>
        <taxon>Actinomycetes</taxon>
        <taxon>Streptosporangiales</taxon>
        <taxon>Thermomonosporaceae</taxon>
        <taxon>Actinomadura</taxon>
    </lineage>
</organism>
<name>A0A7K0BN57_9ACTN</name>
<dbReference type="InterPro" id="IPR039261">
    <property type="entry name" value="FNR_nucleotide-bd"/>
</dbReference>
<keyword evidence="3" id="KW-1185">Reference proteome</keyword>
<dbReference type="RefSeq" id="WP_153530755.1">
    <property type="nucleotide sequence ID" value="NZ_WEGH01000001.1"/>
</dbReference>
<dbReference type="PANTHER" id="PTHR30157:SF0">
    <property type="entry name" value="NADPH-DEPENDENT FERRIC-CHELATE REDUCTASE"/>
    <property type="match status" value="1"/>
</dbReference>
<gene>
    <name evidence="2" type="ORF">ACRB68_06500</name>
</gene>
<evidence type="ECO:0000313" key="2">
    <source>
        <dbReference type="EMBL" id="MQY02618.1"/>
    </source>
</evidence>
<dbReference type="InterPro" id="IPR007037">
    <property type="entry name" value="SIP_rossman_dom"/>
</dbReference>
<accession>A0A7K0BN57</accession>
<evidence type="ECO:0000259" key="1">
    <source>
        <dbReference type="PROSITE" id="PS51384"/>
    </source>
</evidence>
<dbReference type="Proteomes" id="UP000487268">
    <property type="component" value="Unassembled WGS sequence"/>
</dbReference>
<dbReference type="GO" id="GO:0016491">
    <property type="term" value="F:oxidoreductase activity"/>
    <property type="evidence" value="ECO:0007669"/>
    <property type="project" value="InterPro"/>
</dbReference>
<dbReference type="PANTHER" id="PTHR30157">
    <property type="entry name" value="FERRIC REDUCTASE, NADPH-DEPENDENT"/>
    <property type="match status" value="1"/>
</dbReference>
<dbReference type="Pfam" id="PF04954">
    <property type="entry name" value="SIP"/>
    <property type="match status" value="1"/>
</dbReference>
<dbReference type="CDD" id="cd06193">
    <property type="entry name" value="siderophore_interacting"/>
    <property type="match status" value="1"/>
</dbReference>
<dbReference type="InterPro" id="IPR013113">
    <property type="entry name" value="SIP_FAD-bd"/>
</dbReference>
<sequence>MYVYLDLRVARTERVSPSMVRVTLTGDRVDEFASGGRDQRFKLFLPHPHQDAPVVPPITDDSWFAAWQAMDAAERAVMRTYTVRAQRPGELDVDFALHGDGGPASRWAASAVPGDRVGVLGPASAENEAIDFRPPPDATTYLLAADETALPAVAGILAWLPPGARALVWIEGARQDLATEADAEITWVVPGGTVPAVRAAALPPIDYAWIAGESGGVKALRRHLVNERGLDRRAVKFTGYWRRGSSEEDMLAEVVAGGTPHLDED</sequence>
<dbReference type="Pfam" id="PF08021">
    <property type="entry name" value="FAD_binding_9"/>
    <property type="match status" value="1"/>
</dbReference>
<dbReference type="InterPro" id="IPR017938">
    <property type="entry name" value="Riboflavin_synthase-like_b-brl"/>
</dbReference>
<dbReference type="PROSITE" id="PS51384">
    <property type="entry name" value="FAD_FR"/>
    <property type="match status" value="1"/>
</dbReference>
<dbReference type="AlphaFoldDB" id="A0A7K0BN57"/>
<dbReference type="EMBL" id="WEGH01000001">
    <property type="protein sequence ID" value="MQY02618.1"/>
    <property type="molecule type" value="Genomic_DNA"/>
</dbReference>
<dbReference type="OrthoDB" id="3211041at2"/>
<dbReference type="InterPro" id="IPR039374">
    <property type="entry name" value="SIP_fam"/>
</dbReference>
<dbReference type="InterPro" id="IPR017927">
    <property type="entry name" value="FAD-bd_FR_type"/>
</dbReference>